<accession>A0ACD1GI85</accession>
<organism evidence="1 2">
    <name type="scientific">Aspergillus brunneoviolaceus CBS 621.78</name>
    <dbReference type="NCBI Taxonomy" id="1450534"/>
    <lineage>
        <taxon>Eukaryota</taxon>
        <taxon>Fungi</taxon>
        <taxon>Dikarya</taxon>
        <taxon>Ascomycota</taxon>
        <taxon>Pezizomycotina</taxon>
        <taxon>Eurotiomycetes</taxon>
        <taxon>Eurotiomycetidae</taxon>
        <taxon>Eurotiales</taxon>
        <taxon>Aspergillaceae</taxon>
        <taxon>Aspergillus</taxon>
        <taxon>Aspergillus subgen. Circumdati</taxon>
    </lineage>
</organism>
<dbReference type="EMBL" id="KZ825321">
    <property type="protein sequence ID" value="RAH48938.1"/>
    <property type="molecule type" value="Genomic_DNA"/>
</dbReference>
<evidence type="ECO:0000313" key="2">
    <source>
        <dbReference type="Proteomes" id="UP000249057"/>
    </source>
</evidence>
<proteinExistence type="predicted"/>
<dbReference type="Proteomes" id="UP000249057">
    <property type="component" value="Unassembled WGS sequence"/>
</dbReference>
<evidence type="ECO:0000313" key="1">
    <source>
        <dbReference type="EMBL" id="RAH48938.1"/>
    </source>
</evidence>
<gene>
    <name evidence="1" type="ORF">BO95DRAFT_460790</name>
</gene>
<protein>
    <submittedName>
        <fullName evidence="1">Uncharacterized protein</fullName>
    </submittedName>
</protein>
<name>A0ACD1GI85_9EURO</name>
<keyword evidence="2" id="KW-1185">Reference proteome</keyword>
<reference evidence="1" key="1">
    <citation type="submission" date="2018-02" db="EMBL/GenBank/DDBJ databases">
        <title>The genomes of Aspergillus section Nigri reveals drivers in fungal speciation.</title>
        <authorList>
            <consortium name="DOE Joint Genome Institute"/>
            <person name="Vesth T.C."/>
            <person name="Nybo J."/>
            <person name="Theobald S."/>
            <person name="Brandl J."/>
            <person name="Frisvad J.C."/>
            <person name="Nielsen K.F."/>
            <person name="Lyhne E.K."/>
            <person name="Kogle M.E."/>
            <person name="Kuo A."/>
            <person name="Riley R."/>
            <person name="Clum A."/>
            <person name="Nolan M."/>
            <person name="Lipzen A."/>
            <person name="Salamov A."/>
            <person name="Henrissat B."/>
            <person name="Wiebenga A."/>
            <person name="De vries R.P."/>
            <person name="Grigoriev I.V."/>
            <person name="Mortensen U.H."/>
            <person name="Andersen M.R."/>
            <person name="Baker S.E."/>
        </authorList>
    </citation>
    <scope>NUCLEOTIDE SEQUENCE</scope>
    <source>
        <strain evidence="1">CBS 621.78</strain>
    </source>
</reference>
<sequence length="222" mass="25378">MASKSVRAPRDSVNKFQRRTIEIVVGDDQRVYGVYEGLVRSSSPFFDKALAGEWKESAQRTVQLPNDEPKKVALYIHWLYYGTLPVFCDEPGAIENSEYLDLAKAYTLGDKILDTLFQDTVIDAIIEKSRSAARDGHRWYPGRAVLDYAYQNIAESAQILELFVDMYVTKGNTSWLQEWTDPTHIPQPFLLSVASKLLDRRAVSKEPLEALIYHIHGRNHDK</sequence>